<dbReference type="AlphaFoldDB" id="A0A0Q0GEF7"/>
<dbReference type="Gene3D" id="3.90.1150.10">
    <property type="entry name" value="Aspartate Aminotransferase, domain 1"/>
    <property type="match status" value="1"/>
</dbReference>
<name>A0A0Q0GEF7_PSESX</name>
<dbReference type="Gene3D" id="3.40.640.10">
    <property type="entry name" value="Type I PLP-dependent aspartate aminotransferase-like (Major domain)"/>
    <property type="match status" value="1"/>
</dbReference>
<keyword evidence="9" id="KW-0670">Pyruvate</keyword>
<dbReference type="InterPro" id="IPR015421">
    <property type="entry name" value="PyrdxlP-dep_Trfase_major"/>
</dbReference>
<evidence type="ECO:0000256" key="1">
    <source>
        <dbReference type="ARBA" id="ARBA00001933"/>
    </source>
</evidence>
<evidence type="ECO:0000256" key="2">
    <source>
        <dbReference type="ARBA" id="ARBA00009236"/>
    </source>
</evidence>
<dbReference type="Proteomes" id="UP000282636">
    <property type="component" value="Unassembled WGS sequence"/>
</dbReference>
<reference evidence="9 10" key="1">
    <citation type="submission" date="2018-08" db="EMBL/GenBank/DDBJ databases">
        <title>Recombination of ecologically and evolutionarily significant loci maintains genetic cohesion in the Pseudomonas syringae species complex.</title>
        <authorList>
            <person name="Dillon M."/>
            <person name="Thakur S."/>
            <person name="Almeida R.N.D."/>
            <person name="Weir B.S."/>
            <person name="Guttman D.S."/>
        </authorList>
    </citation>
    <scope>NUCLEOTIDE SEQUENCE [LARGE SCALE GENOMIC DNA]</scope>
    <source>
        <strain evidence="9 10">ICMP 3934</strain>
    </source>
</reference>
<evidence type="ECO:0000313" key="10">
    <source>
        <dbReference type="Proteomes" id="UP000282636"/>
    </source>
</evidence>
<evidence type="ECO:0000256" key="5">
    <source>
        <dbReference type="ARBA" id="ARBA00022898"/>
    </source>
</evidence>
<evidence type="ECO:0000259" key="8">
    <source>
        <dbReference type="Pfam" id="PF00266"/>
    </source>
</evidence>
<dbReference type="PANTHER" id="PTHR21152">
    <property type="entry name" value="AMINOTRANSFERASE CLASS V"/>
    <property type="match status" value="1"/>
</dbReference>
<keyword evidence="3" id="KW-0032">Aminotransferase</keyword>
<dbReference type="InterPro" id="IPR000192">
    <property type="entry name" value="Aminotrans_V_dom"/>
</dbReference>
<evidence type="ECO:0000256" key="7">
    <source>
        <dbReference type="PIRSR" id="PIRSR000524-50"/>
    </source>
</evidence>
<keyword evidence="4" id="KW-0808">Transferase</keyword>
<dbReference type="PANTHER" id="PTHR21152:SF24">
    <property type="entry name" value="ALANINE--GLYOXYLATE AMINOTRANSFERASE 1"/>
    <property type="match status" value="1"/>
</dbReference>
<evidence type="ECO:0000313" key="9">
    <source>
        <dbReference type="EMBL" id="RMT63253.1"/>
    </source>
</evidence>
<dbReference type="InterPro" id="IPR015422">
    <property type="entry name" value="PyrdxlP-dep_Trfase_small"/>
</dbReference>
<dbReference type="GO" id="GO:0019265">
    <property type="term" value="P:glycine biosynthetic process, by transamination of glyoxylate"/>
    <property type="evidence" value="ECO:0007669"/>
    <property type="project" value="TreeGrafter"/>
</dbReference>
<dbReference type="RefSeq" id="WP_019331689.1">
    <property type="nucleotide sequence ID" value="NZ_BQUM01000117.1"/>
</dbReference>
<protein>
    <submittedName>
        <fullName evidence="9">Serine--pyruvate transaminase</fullName>
    </submittedName>
</protein>
<feature type="binding site" evidence="6">
    <location>
        <position position="358"/>
    </location>
    <ligand>
        <name>substrate</name>
    </ligand>
</feature>
<gene>
    <name evidence="9" type="ORF">ALP44_01261</name>
</gene>
<feature type="domain" description="Aminotransferase class V" evidence="8">
    <location>
        <begin position="66"/>
        <end position="299"/>
    </location>
</feature>
<dbReference type="PIRSF" id="PIRSF000524">
    <property type="entry name" value="SPT"/>
    <property type="match status" value="1"/>
</dbReference>
<dbReference type="GO" id="GO:0008453">
    <property type="term" value="F:alanine-glyoxylate transaminase activity"/>
    <property type="evidence" value="ECO:0007669"/>
    <property type="project" value="TreeGrafter"/>
</dbReference>
<dbReference type="InterPro" id="IPR015424">
    <property type="entry name" value="PyrdxlP-dep_Trfase"/>
</dbReference>
<dbReference type="EMBL" id="RBTL01000247">
    <property type="protein sequence ID" value="RMT63253.1"/>
    <property type="molecule type" value="Genomic_DNA"/>
</dbReference>
<evidence type="ECO:0000256" key="6">
    <source>
        <dbReference type="PIRSR" id="PIRSR000524-1"/>
    </source>
</evidence>
<feature type="modified residue" description="N6-(pyridoxal phosphate)lysine" evidence="7">
    <location>
        <position position="206"/>
    </location>
</feature>
<keyword evidence="5 7" id="KW-0663">Pyridoxal phosphate</keyword>
<accession>A0A0Q0GEF7</accession>
<dbReference type="SUPFAM" id="SSF53383">
    <property type="entry name" value="PLP-dependent transferases"/>
    <property type="match status" value="1"/>
</dbReference>
<evidence type="ECO:0000256" key="4">
    <source>
        <dbReference type="ARBA" id="ARBA00022679"/>
    </source>
</evidence>
<proteinExistence type="inferred from homology"/>
<dbReference type="InterPro" id="IPR024169">
    <property type="entry name" value="SP_NH2Trfase/AEP_transaminase"/>
</dbReference>
<comment type="cofactor">
    <cofactor evidence="1 7">
        <name>pyridoxal 5'-phosphate</name>
        <dbReference type="ChEBI" id="CHEBI:597326"/>
    </cofactor>
</comment>
<comment type="caution">
    <text evidence="9">The sequence shown here is derived from an EMBL/GenBank/DDBJ whole genome shotgun (WGS) entry which is preliminary data.</text>
</comment>
<dbReference type="Pfam" id="PF00266">
    <property type="entry name" value="Aminotran_5"/>
    <property type="match status" value="1"/>
</dbReference>
<organism evidence="9 10">
    <name type="scientific">Pseudomonas syringae pv. theae</name>
    <dbReference type="NCBI Taxonomy" id="103985"/>
    <lineage>
        <taxon>Bacteria</taxon>
        <taxon>Pseudomonadati</taxon>
        <taxon>Pseudomonadota</taxon>
        <taxon>Gammaproteobacteria</taxon>
        <taxon>Pseudomonadales</taxon>
        <taxon>Pseudomonadaceae</taxon>
        <taxon>Pseudomonas</taxon>
        <taxon>Pseudomonas syringae</taxon>
    </lineage>
</organism>
<evidence type="ECO:0000256" key="3">
    <source>
        <dbReference type="ARBA" id="ARBA00022576"/>
    </source>
</evidence>
<comment type="similarity">
    <text evidence="2">Belongs to the class-V pyridoxal-phosphate-dependent aminotransferase family.</text>
</comment>
<dbReference type="GO" id="GO:0004760">
    <property type="term" value="F:L-serine-pyruvate transaminase activity"/>
    <property type="evidence" value="ECO:0007669"/>
    <property type="project" value="TreeGrafter"/>
</dbReference>
<sequence>MDSMLARHNDGNGPRLAKSRILNMSTGPVEVSRAVLDAQLIPILTPHLESFWAVHDQTITLLKRILRTSDDVVLTHGSIRSGLDVALGNFIIPGFKVLCLENGFWGRMLGDWAENWGAQVTRLSFDELSPIDTDAVAKLLAEQSFDMVMIVHVETNAGIVNPVARVGEFLKGTQTLYFVDTACSAGALPVETDAWGIDISVTGSHKCLASIPGLAIITLSKKARALMPKGLMGNYYNIEALIRNTIERPVTPPFTQAASLVHALKQALTEIDDFGIENWWGYHHQIASRFRQSLRQAGFQILLDHGPVSGDETYYSDSVIAVGYPEGVDDEKFRSTLMTEYGMFVIGNVGKYSGKSFRVGLMSPPQLEAINLYGTLAVLEASAKSNGDNA</sequence>